<gene>
    <name evidence="6" type="ORF">A9Q84_16495</name>
</gene>
<sequence>MEFGIIIKVILPISLIIIMMGMGMSLTIGDFKRVTQYPKAVITGMIAQMILLPIMAFIVITLFDLDPLMSTGLMILAFCPGGASSNMISFLARADLALSITLTAIVSLIVPFIIPLQVATTLTYFMGDSSSFNFPVLETIIKLLVVTIIPIVIGLQINRSFPKFSKKVESPVKIFSFLFLFLIIAVVLNKNWHNIDVVFKSVAPIAIILSTCNFILGYFVSKLMGLKHKQSTTIGIEVGIQNGTIALIITGTILGNPEMSLAPATYGLFMYFTGLVFVWITKFFEKGTPEIEVMN</sequence>
<evidence type="ECO:0000256" key="3">
    <source>
        <dbReference type="ARBA" id="ARBA00022989"/>
    </source>
</evidence>
<comment type="subcellular location">
    <subcellularLocation>
        <location evidence="1">Membrane</location>
        <topology evidence="1">Multi-pass membrane protein</topology>
    </subcellularLocation>
</comment>
<feature type="transmembrane region" description="Helical" evidence="5">
    <location>
        <begin position="170"/>
        <end position="189"/>
    </location>
</feature>
<evidence type="ECO:0000256" key="4">
    <source>
        <dbReference type="ARBA" id="ARBA00023136"/>
    </source>
</evidence>
<proteinExistence type="predicted"/>
<feature type="transmembrane region" description="Helical" evidence="5">
    <location>
        <begin position="40"/>
        <end position="63"/>
    </location>
</feature>
<reference evidence="7" key="1">
    <citation type="journal article" date="2017" name="Proc. Natl. Acad. Sci. U.S.A.">
        <title>Simulation of Deepwater Horizon oil plume reveals substrate specialization within a complex community of hydrocarbon-degraders.</title>
        <authorList>
            <person name="Hu P."/>
            <person name="Dubinsky E.A."/>
            <person name="Probst A.J."/>
            <person name="Wang J."/>
            <person name="Sieber C.M.K."/>
            <person name="Tom L.M."/>
            <person name="Gardinali P."/>
            <person name="Banfield J.F."/>
            <person name="Atlas R.M."/>
            <person name="Andersen G.L."/>
        </authorList>
    </citation>
    <scope>NUCLEOTIDE SEQUENCE [LARGE SCALE GENOMIC DNA]</scope>
</reference>
<feature type="transmembrane region" description="Helical" evidence="5">
    <location>
        <begin position="96"/>
        <end position="119"/>
    </location>
</feature>
<dbReference type="EMBL" id="MAAO01000008">
    <property type="protein sequence ID" value="OUR95432.1"/>
    <property type="molecule type" value="Genomic_DNA"/>
</dbReference>
<dbReference type="GO" id="GO:0016020">
    <property type="term" value="C:membrane"/>
    <property type="evidence" value="ECO:0007669"/>
    <property type="project" value="UniProtKB-SubCell"/>
</dbReference>
<evidence type="ECO:0000313" key="6">
    <source>
        <dbReference type="EMBL" id="OUR95432.1"/>
    </source>
</evidence>
<protein>
    <recommendedName>
        <fullName evidence="8">Bile acid:sodium symporter</fullName>
    </recommendedName>
</protein>
<feature type="transmembrane region" description="Helical" evidence="5">
    <location>
        <begin position="69"/>
        <end position="89"/>
    </location>
</feature>
<dbReference type="InterPro" id="IPR004710">
    <property type="entry name" value="Bilac:Na_transpt"/>
</dbReference>
<organism evidence="6 7">
    <name type="scientific">Halobacteriovorax marinus</name>
    <dbReference type="NCBI Taxonomy" id="97084"/>
    <lineage>
        <taxon>Bacteria</taxon>
        <taxon>Pseudomonadati</taxon>
        <taxon>Bdellovibrionota</taxon>
        <taxon>Bacteriovoracia</taxon>
        <taxon>Bacteriovoracales</taxon>
        <taxon>Halobacteriovoraceae</taxon>
        <taxon>Halobacteriovorax</taxon>
    </lineage>
</organism>
<keyword evidence="4 5" id="KW-0472">Membrane</keyword>
<dbReference type="Proteomes" id="UP000196531">
    <property type="component" value="Unassembled WGS sequence"/>
</dbReference>
<evidence type="ECO:0000256" key="1">
    <source>
        <dbReference type="ARBA" id="ARBA00004141"/>
    </source>
</evidence>
<feature type="transmembrane region" description="Helical" evidence="5">
    <location>
        <begin position="201"/>
        <end position="220"/>
    </location>
</feature>
<dbReference type="Gene3D" id="1.20.1530.20">
    <property type="match status" value="1"/>
</dbReference>
<feature type="transmembrane region" description="Helical" evidence="5">
    <location>
        <begin position="6"/>
        <end position="28"/>
    </location>
</feature>
<keyword evidence="2 5" id="KW-0812">Transmembrane</keyword>
<feature type="transmembrane region" description="Helical" evidence="5">
    <location>
        <begin position="266"/>
        <end position="284"/>
    </location>
</feature>
<dbReference type="Pfam" id="PF01758">
    <property type="entry name" value="SBF"/>
    <property type="match status" value="1"/>
</dbReference>
<evidence type="ECO:0000256" key="5">
    <source>
        <dbReference type="SAM" id="Phobius"/>
    </source>
</evidence>
<dbReference type="PANTHER" id="PTHR10361">
    <property type="entry name" value="SODIUM-BILE ACID COTRANSPORTER"/>
    <property type="match status" value="1"/>
</dbReference>
<dbReference type="AlphaFoldDB" id="A0A1Y5FAV1"/>
<feature type="transmembrane region" description="Helical" evidence="5">
    <location>
        <begin position="139"/>
        <end position="158"/>
    </location>
</feature>
<accession>A0A1Y5FAV1</accession>
<dbReference type="InterPro" id="IPR038770">
    <property type="entry name" value="Na+/solute_symporter_sf"/>
</dbReference>
<dbReference type="InterPro" id="IPR002657">
    <property type="entry name" value="BilAc:Na_symport/Acr3"/>
</dbReference>
<evidence type="ECO:0000256" key="2">
    <source>
        <dbReference type="ARBA" id="ARBA00022692"/>
    </source>
</evidence>
<dbReference type="PANTHER" id="PTHR10361:SF24">
    <property type="entry name" value="P3 PROTEIN"/>
    <property type="match status" value="1"/>
</dbReference>
<feature type="transmembrane region" description="Helical" evidence="5">
    <location>
        <begin position="232"/>
        <end position="254"/>
    </location>
</feature>
<evidence type="ECO:0000313" key="7">
    <source>
        <dbReference type="Proteomes" id="UP000196531"/>
    </source>
</evidence>
<keyword evidence="3 5" id="KW-1133">Transmembrane helix</keyword>
<name>A0A1Y5FAV1_9BACT</name>
<evidence type="ECO:0008006" key="8">
    <source>
        <dbReference type="Google" id="ProtNLM"/>
    </source>
</evidence>
<comment type="caution">
    <text evidence="6">The sequence shown here is derived from an EMBL/GenBank/DDBJ whole genome shotgun (WGS) entry which is preliminary data.</text>
</comment>